<dbReference type="NCBIfam" id="TIGR02962">
    <property type="entry name" value="hdxy_isourate"/>
    <property type="match status" value="1"/>
</dbReference>
<comment type="caution">
    <text evidence="17">The sequence shown here is derived from an EMBL/GenBank/DDBJ whole genome shotgun (WGS) entry which is preliminary data.</text>
</comment>
<keyword evidence="10" id="KW-0378">Hydrolase</keyword>
<dbReference type="CDD" id="cd05822">
    <property type="entry name" value="TLP_HIUase"/>
    <property type="match status" value="1"/>
</dbReference>
<proteinExistence type="inferred from homology"/>
<dbReference type="PANTHER" id="PTHR43466:SF1">
    <property type="entry name" value="2-OXO-4-HYDROXY-4-CARBOXY-5-UREIDOIMIDAZOLINE DECARBOXYLASE-RELATED"/>
    <property type="match status" value="1"/>
</dbReference>
<organism evidence="17 18">
    <name type="scientific">Cylindrotheca closterium</name>
    <dbReference type="NCBI Taxonomy" id="2856"/>
    <lineage>
        <taxon>Eukaryota</taxon>
        <taxon>Sar</taxon>
        <taxon>Stramenopiles</taxon>
        <taxon>Ochrophyta</taxon>
        <taxon>Bacillariophyta</taxon>
        <taxon>Bacillariophyceae</taxon>
        <taxon>Bacillariophycidae</taxon>
        <taxon>Bacillariales</taxon>
        <taxon>Bacillariaceae</taxon>
        <taxon>Cylindrotheca</taxon>
    </lineage>
</organism>
<feature type="domain" description="Transthyretin/hydroxyisourate hydrolase" evidence="15">
    <location>
        <begin position="244"/>
        <end position="367"/>
    </location>
</feature>
<evidence type="ECO:0000259" key="16">
    <source>
        <dbReference type="Pfam" id="PF09349"/>
    </source>
</evidence>
<accession>A0AAD2JPA5</accession>
<dbReference type="InterPro" id="IPR023416">
    <property type="entry name" value="Transthyretin/HIU_hydrolase_d"/>
</dbReference>
<evidence type="ECO:0000259" key="15">
    <source>
        <dbReference type="Pfam" id="PF00576"/>
    </source>
</evidence>
<keyword evidence="9" id="KW-0210">Decarboxylase</keyword>
<evidence type="ECO:0000256" key="2">
    <source>
        <dbReference type="ARBA" id="ARBA00001163"/>
    </source>
</evidence>
<dbReference type="Pfam" id="PF00576">
    <property type="entry name" value="Transthyretin"/>
    <property type="match status" value="1"/>
</dbReference>
<evidence type="ECO:0000313" key="17">
    <source>
        <dbReference type="EMBL" id="CAJ1969162.1"/>
    </source>
</evidence>
<dbReference type="Proteomes" id="UP001295423">
    <property type="component" value="Unassembled WGS sequence"/>
</dbReference>
<keyword evidence="11" id="KW-0456">Lyase</keyword>
<evidence type="ECO:0000313" key="18">
    <source>
        <dbReference type="Proteomes" id="UP001295423"/>
    </source>
</evidence>
<evidence type="ECO:0000256" key="14">
    <source>
        <dbReference type="SAM" id="SignalP"/>
    </source>
</evidence>
<dbReference type="SUPFAM" id="SSF49472">
    <property type="entry name" value="Transthyretin (synonym: prealbumin)"/>
    <property type="match status" value="1"/>
</dbReference>
<dbReference type="InterPro" id="IPR023418">
    <property type="entry name" value="Thyroxine_BS"/>
</dbReference>
<comment type="catalytic activity">
    <reaction evidence="2">
        <text>5-hydroxy-2-oxo-4-ureido-2,5-dihydro-1H-imidazole-5-carboxylate + H(+) = (S)-allantoin + CO2</text>
        <dbReference type="Rhea" id="RHEA:26301"/>
        <dbReference type="ChEBI" id="CHEBI:15378"/>
        <dbReference type="ChEBI" id="CHEBI:15678"/>
        <dbReference type="ChEBI" id="CHEBI:16526"/>
        <dbReference type="ChEBI" id="CHEBI:58639"/>
        <dbReference type="EC" id="4.1.1.97"/>
    </reaction>
</comment>
<keyword evidence="18" id="KW-1185">Reference proteome</keyword>
<dbReference type="GO" id="GO:0051997">
    <property type="term" value="F:2-oxo-4-hydroxy-4-carboxy-5-ureidoimidazoline decarboxylase activity"/>
    <property type="evidence" value="ECO:0007669"/>
    <property type="project" value="UniProtKB-EC"/>
</dbReference>
<protein>
    <recommendedName>
        <fullName evidence="13">Parahox neighbor</fullName>
        <ecNumber evidence="7">3.5.2.17</ecNumber>
        <ecNumber evidence="6">4.1.1.97</ecNumber>
    </recommendedName>
    <alternativeName>
        <fullName evidence="12">Ureidoimidazoline (2-oxo-4-hydroxy-4-carboxy-5-) decarboxylase</fullName>
    </alternativeName>
</protein>
<dbReference type="InterPro" id="IPR014306">
    <property type="entry name" value="Hydroxyisourate_hydrolase"/>
</dbReference>
<dbReference type="GO" id="GO:0006144">
    <property type="term" value="P:purine nucleobase metabolic process"/>
    <property type="evidence" value="ECO:0007669"/>
    <property type="project" value="UniProtKB-KW"/>
</dbReference>
<evidence type="ECO:0000256" key="5">
    <source>
        <dbReference type="ARBA" id="ARBA00005793"/>
    </source>
</evidence>
<feature type="domain" description="Oxo-4-hydroxy-4-carboxy-5-ureidoimidazoline decarboxylase" evidence="16">
    <location>
        <begin position="67"/>
        <end position="230"/>
    </location>
</feature>
<evidence type="ECO:0000256" key="4">
    <source>
        <dbReference type="ARBA" id="ARBA00004754"/>
    </source>
</evidence>
<evidence type="ECO:0000256" key="13">
    <source>
        <dbReference type="ARBA" id="ARBA00032116"/>
    </source>
</evidence>
<dbReference type="AlphaFoldDB" id="A0AAD2JPA5"/>
<dbReference type="PROSITE" id="PS00768">
    <property type="entry name" value="TRANSTHYRETIN_1"/>
    <property type="match status" value="1"/>
</dbReference>
<feature type="signal peptide" evidence="14">
    <location>
        <begin position="1"/>
        <end position="32"/>
    </location>
</feature>
<dbReference type="InterPro" id="IPR036778">
    <property type="entry name" value="OHCU_decarboxylase_sf"/>
</dbReference>
<evidence type="ECO:0000256" key="8">
    <source>
        <dbReference type="ARBA" id="ARBA00022631"/>
    </source>
</evidence>
<dbReference type="Gene3D" id="2.60.40.180">
    <property type="entry name" value="Transthyretin/hydroxyisourate hydrolase domain"/>
    <property type="match status" value="1"/>
</dbReference>
<comment type="function">
    <text evidence="3">Catalyzes the stereoselective decarboxylation of 2-oxo-4-hydroxy-4-carboxy-5-ureidoimidazoline (OHCU) to (S)-allantoin.</text>
</comment>
<evidence type="ECO:0000256" key="7">
    <source>
        <dbReference type="ARBA" id="ARBA00012609"/>
    </source>
</evidence>
<evidence type="ECO:0000256" key="1">
    <source>
        <dbReference type="ARBA" id="ARBA00001043"/>
    </source>
</evidence>
<comment type="catalytic activity">
    <reaction evidence="1">
        <text>5-hydroxyisourate + H2O = 5-hydroxy-2-oxo-4-ureido-2,5-dihydro-1H-imidazole-5-carboxylate + H(+)</text>
        <dbReference type="Rhea" id="RHEA:23736"/>
        <dbReference type="ChEBI" id="CHEBI:15377"/>
        <dbReference type="ChEBI" id="CHEBI:15378"/>
        <dbReference type="ChEBI" id="CHEBI:18072"/>
        <dbReference type="ChEBI" id="CHEBI:58639"/>
        <dbReference type="EC" id="3.5.2.17"/>
    </reaction>
</comment>
<dbReference type="GO" id="GO:0019628">
    <property type="term" value="P:urate catabolic process"/>
    <property type="evidence" value="ECO:0007669"/>
    <property type="project" value="TreeGrafter"/>
</dbReference>
<dbReference type="GO" id="GO:0033971">
    <property type="term" value="F:hydroxyisourate hydrolase activity"/>
    <property type="evidence" value="ECO:0007669"/>
    <property type="project" value="UniProtKB-EC"/>
</dbReference>
<dbReference type="Gene3D" id="1.10.3330.10">
    <property type="entry name" value="Oxo-4-hydroxy-4-carboxy-5-ureidoimidazoline decarboxylase"/>
    <property type="match status" value="1"/>
</dbReference>
<evidence type="ECO:0000256" key="12">
    <source>
        <dbReference type="ARBA" id="ARBA00030624"/>
    </source>
</evidence>
<dbReference type="EC" id="4.1.1.97" evidence="6"/>
<feature type="chain" id="PRO_5042131217" description="Parahox neighbor" evidence="14">
    <location>
        <begin position="33"/>
        <end position="368"/>
    </location>
</feature>
<evidence type="ECO:0000256" key="11">
    <source>
        <dbReference type="ARBA" id="ARBA00023239"/>
    </source>
</evidence>
<comment type="pathway">
    <text evidence="4">Purine metabolism; urate degradation; (S)-allantoin from urate: step 3/3.</text>
</comment>
<dbReference type="EMBL" id="CAKOGP040002424">
    <property type="protein sequence ID" value="CAJ1969162.1"/>
    <property type="molecule type" value="Genomic_DNA"/>
</dbReference>
<dbReference type="NCBIfam" id="TIGR03164">
    <property type="entry name" value="UHCUDC"/>
    <property type="match status" value="1"/>
</dbReference>
<keyword evidence="8" id="KW-0659">Purine metabolism</keyword>
<evidence type="ECO:0000256" key="9">
    <source>
        <dbReference type="ARBA" id="ARBA00022793"/>
    </source>
</evidence>
<keyword evidence="14" id="KW-0732">Signal</keyword>
<dbReference type="InterPro" id="IPR017580">
    <property type="entry name" value="OHCU_decarboxylase-1"/>
</dbReference>
<evidence type="ECO:0000256" key="6">
    <source>
        <dbReference type="ARBA" id="ARBA00012257"/>
    </source>
</evidence>
<dbReference type="PROSITE" id="PS00769">
    <property type="entry name" value="TRANSTHYRETIN_2"/>
    <property type="match status" value="1"/>
</dbReference>
<dbReference type="GO" id="GO:0000255">
    <property type="term" value="P:allantoin metabolic process"/>
    <property type="evidence" value="ECO:0007669"/>
    <property type="project" value="InterPro"/>
</dbReference>
<evidence type="ECO:0000256" key="10">
    <source>
        <dbReference type="ARBA" id="ARBA00022801"/>
    </source>
</evidence>
<dbReference type="InterPro" id="IPR036817">
    <property type="entry name" value="Transthyretin/HIU_hydrolase_sf"/>
</dbReference>
<dbReference type="Pfam" id="PF09349">
    <property type="entry name" value="OHCU_decarbox"/>
    <property type="match status" value="1"/>
</dbReference>
<dbReference type="InterPro" id="IPR018020">
    <property type="entry name" value="OHCU_decarboxylase"/>
</dbReference>
<dbReference type="PANTHER" id="PTHR43466">
    <property type="entry name" value="2-OXO-4-HYDROXY-4-CARBOXY-5-UREIDOIMIDAZOLINE DECARBOXYLASE-RELATED"/>
    <property type="match status" value="1"/>
</dbReference>
<dbReference type="InterPro" id="IPR023419">
    <property type="entry name" value="Transthyretin_CS"/>
</dbReference>
<comment type="similarity">
    <text evidence="5">Belongs to the OHCU decarboxylase family.</text>
</comment>
<dbReference type="EC" id="3.5.2.17" evidence="7"/>
<gene>
    <name evidence="17" type="ORF">CYCCA115_LOCUS23567</name>
</gene>
<name>A0AAD2JPA5_9STRA</name>
<evidence type="ECO:0000256" key="3">
    <source>
        <dbReference type="ARBA" id="ARBA00002506"/>
    </source>
</evidence>
<dbReference type="GO" id="GO:0005777">
    <property type="term" value="C:peroxisome"/>
    <property type="evidence" value="ECO:0007669"/>
    <property type="project" value="TreeGrafter"/>
</dbReference>
<reference evidence="17" key="1">
    <citation type="submission" date="2023-08" db="EMBL/GenBank/DDBJ databases">
        <authorList>
            <person name="Audoor S."/>
            <person name="Bilcke G."/>
        </authorList>
    </citation>
    <scope>NUCLEOTIDE SEQUENCE</scope>
</reference>
<sequence length="368" mass="40477">MIQRTYNTRFRLSNSILFSFFVFFCSVSHLSSTSSFAAAATTTNNDKTCTDPTCKMSKPTPSQLVKLPTSEVVELLSGIYEHSAWVAETLVKSSPLFTDNMTKDGTITVSQLAQAMKEIVDGATEEAKLKLLQLHPDLGVKAATLKTLTKESQEEQGKAGLQTMTPEQLTKFTALNDQYKTTFGFPFILAVRNASKETILAALSGRVNRPQHSEFQTAIDQVHKIAWMRLLSKLDCSTDSEGYLTVHVLDTANGIPAANMKITLTKLSPTVEDLGTFVTNHDGRLDVGPALEGAGRRARLGSDSLDMEVGVYEWNFYAGDYFASQGTYANGTPFLDTIPIRFGIDNPDDHYHVPLLVSPWSFSTYRGS</sequence>
<dbReference type="SUPFAM" id="SSF158694">
    <property type="entry name" value="UraD-Like"/>
    <property type="match status" value="1"/>
</dbReference>